<dbReference type="InterPro" id="IPR029045">
    <property type="entry name" value="ClpP/crotonase-like_dom_sf"/>
</dbReference>
<comment type="similarity">
    <text evidence="1">Belongs to the enoyl-CoA hydratase/isomerase family.</text>
</comment>
<dbReference type="Pfam" id="PF00378">
    <property type="entry name" value="ECH_1"/>
    <property type="match status" value="1"/>
</dbReference>
<dbReference type="PANTHER" id="PTHR11941">
    <property type="entry name" value="ENOYL-COA HYDRATASE-RELATED"/>
    <property type="match status" value="1"/>
</dbReference>
<protein>
    <submittedName>
        <fullName evidence="5">Enoyl-CoA hydratase/isomerase family protein</fullName>
    </submittedName>
</protein>
<reference evidence="5 6" key="1">
    <citation type="journal article" date="2019" name="bioRxiv">
        <title>Bacteria contribute to plant secondary compound degradation in a generalist herbivore system.</title>
        <authorList>
            <person name="Francoeur C.B."/>
            <person name="Khadempour L."/>
            <person name="Moreira-Soto R.D."/>
            <person name="Gotting K."/>
            <person name="Book A.J."/>
            <person name="Pinto-Tomas A.A."/>
            <person name="Keefover-Ring K."/>
            <person name="Currie C.R."/>
        </authorList>
    </citation>
    <scope>NUCLEOTIDE SEQUENCE [LARGE SCALE GENOMIC DNA]</scope>
    <source>
        <strain evidence="5">Acro-835</strain>
    </source>
</reference>
<organism evidence="5 6">
    <name type="scientific">Candidatus Pantoea multigeneris</name>
    <dbReference type="NCBI Taxonomy" id="2608357"/>
    <lineage>
        <taxon>Bacteria</taxon>
        <taxon>Pseudomonadati</taxon>
        <taxon>Pseudomonadota</taxon>
        <taxon>Gammaproteobacteria</taxon>
        <taxon>Enterobacterales</taxon>
        <taxon>Erwiniaceae</taxon>
        <taxon>Pantoea</taxon>
    </lineage>
</organism>
<dbReference type="RefSeq" id="WP_167013110.1">
    <property type="nucleotide sequence ID" value="NZ_VWXF01000002.1"/>
</dbReference>
<proteinExistence type="inferred from homology"/>
<dbReference type="InterPro" id="IPR014748">
    <property type="entry name" value="Enoyl-CoA_hydra_C"/>
</dbReference>
<dbReference type="CDD" id="cd06558">
    <property type="entry name" value="crotonase-like"/>
    <property type="match status" value="1"/>
</dbReference>
<dbReference type="EMBL" id="VWXF01000002">
    <property type="protein sequence ID" value="NIF21264.1"/>
    <property type="molecule type" value="Genomic_DNA"/>
</dbReference>
<keyword evidence="2" id="KW-0443">Lipid metabolism</keyword>
<evidence type="ECO:0000256" key="1">
    <source>
        <dbReference type="ARBA" id="ARBA00005254"/>
    </source>
</evidence>
<dbReference type="Gene3D" id="1.10.12.10">
    <property type="entry name" value="Lyase 2-enoyl-coa Hydratase, Chain A, domain 2"/>
    <property type="match status" value="1"/>
</dbReference>
<sequence length="259" mass="27916">MLLTTLEFTLLNPEIAQVTLNRPAQHNAYNAAMVAELAQVVDHCEQQPALRVVILTGKGEKSFCAGADLNEALVNGGDTLRNRHGGFSPLQYLARRKIWIAALNGTAAGGGLELALQCEMIVAAEDCQLMLPEVRHNLLPAGGGIERLMTRLPPAVAREMLLTGLPISATRALALGLINRVVSAENVAWEALALAQQVAANAPLAVQACNALANIVLDGDRSSLQQQQEQALAQLAQSEDAQESQQAWQQRRKPQWRGR</sequence>
<evidence type="ECO:0000313" key="6">
    <source>
        <dbReference type="Proteomes" id="UP001515683"/>
    </source>
</evidence>
<evidence type="ECO:0000313" key="5">
    <source>
        <dbReference type="EMBL" id="NIF21264.1"/>
    </source>
</evidence>
<feature type="compositionally biased region" description="Basic residues" evidence="4">
    <location>
        <begin position="250"/>
        <end position="259"/>
    </location>
</feature>
<dbReference type="Proteomes" id="UP001515683">
    <property type="component" value="Unassembled WGS sequence"/>
</dbReference>
<keyword evidence="6" id="KW-1185">Reference proteome</keyword>
<keyword evidence="3" id="KW-0456">Lyase</keyword>
<evidence type="ECO:0000256" key="2">
    <source>
        <dbReference type="ARBA" id="ARBA00023098"/>
    </source>
</evidence>
<comment type="caution">
    <text evidence="5">The sequence shown here is derived from an EMBL/GenBank/DDBJ whole genome shotgun (WGS) entry which is preliminary data.</text>
</comment>
<dbReference type="PANTHER" id="PTHR11941:SF169">
    <property type="entry name" value="(7AS)-7A-METHYL-1,5-DIOXO-2,3,5,6,7,7A-HEXAHYDRO-1H-INDENE-CARBOXYL-COA HYDROLASE"/>
    <property type="match status" value="1"/>
</dbReference>
<dbReference type="Gene3D" id="3.90.226.10">
    <property type="entry name" value="2-enoyl-CoA Hydratase, Chain A, domain 1"/>
    <property type="match status" value="1"/>
</dbReference>
<feature type="region of interest" description="Disordered" evidence="4">
    <location>
        <begin position="235"/>
        <end position="259"/>
    </location>
</feature>
<evidence type="ECO:0000256" key="4">
    <source>
        <dbReference type="SAM" id="MobiDB-lite"/>
    </source>
</evidence>
<name>A0ABX0RC44_9GAMM</name>
<dbReference type="InterPro" id="IPR001753">
    <property type="entry name" value="Enoyl-CoA_hydra/iso"/>
</dbReference>
<evidence type="ECO:0000256" key="3">
    <source>
        <dbReference type="ARBA" id="ARBA00023239"/>
    </source>
</evidence>
<gene>
    <name evidence="5" type="ORF">F3J40_06545</name>
</gene>
<accession>A0ABX0RC44</accession>
<feature type="compositionally biased region" description="Low complexity" evidence="4">
    <location>
        <begin position="235"/>
        <end position="249"/>
    </location>
</feature>
<dbReference type="SUPFAM" id="SSF52096">
    <property type="entry name" value="ClpP/crotonase"/>
    <property type="match status" value="1"/>
</dbReference>